<evidence type="ECO:0000313" key="5">
    <source>
        <dbReference type="EMBL" id="KOO34283.1"/>
    </source>
</evidence>
<keyword evidence="3" id="KW-0805">Transcription regulation</keyword>
<reference evidence="6" key="1">
    <citation type="journal article" date="2015" name="PLoS Genet.">
        <title>Genome Sequence and Transcriptome Analyses of Chrysochromulina tobin: Metabolic Tools for Enhanced Algal Fitness in the Prominent Order Prymnesiales (Haptophyceae).</title>
        <authorList>
            <person name="Hovde B.T."/>
            <person name="Deodato C.R."/>
            <person name="Hunsperger H.M."/>
            <person name="Ryken S.A."/>
            <person name="Yost W."/>
            <person name="Jha R.K."/>
            <person name="Patterson J."/>
            <person name="Monnat R.J. Jr."/>
            <person name="Barlow S.B."/>
            <person name="Starkenburg S.R."/>
            <person name="Cattolico R.A."/>
        </authorList>
    </citation>
    <scope>NUCLEOTIDE SEQUENCE</scope>
    <source>
        <strain evidence="6">CCMP291</strain>
    </source>
</reference>
<sequence length="436" mass="45927">MPSSSVWVASLGDGVHGAEAAAAVYAAFAELAASAEFATETWARRPMLRRDVPGVARSFTLEHLAAAVDGDFLDAGRGIAEDLGDGGWKMAAVSQPRGSSFEDAKMRYVDVQKAMEDGTVVFNSAGAHISRLGSMCLAALDAFGLPNCLNLYVTAKGCATSAPPHTDKQDVFVLQSGGAKRWRVYTPPPPDAKPHADPLARGKAHDALRLDELAAPLLDVVLRPGDMLYVPAGFPHTTDTVHTAAAGAAADEDSIHLTIGLDTHIWGLDYAGLRRGALARLGLPDALTETALGARLYWRLIGVPACLGFLRGHVAGHVAAPPSEAAVPSEAADPAERAAAVRAAVVAELVACARAAEPFRWGTDADDAKVGAALEAEAVAAQCERHAARVLEVQRAMYLDAARDVRPSAPGMPRVSLFRVREHLARLEKAMEAHLE</sequence>
<accession>A0A0M0K7A9</accession>
<dbReference type="SUPFAM" id="SSF51197">
    <property type="entry name" value="Clavaminate synthase-like"/>
    <property type="match status" value="1"/>
</dbReference>
<comment type="subcellular location">
    <subcellularLocation>
        <location evidence="3">Nucleus</location>
    </subcellularLocation>
</comment>
<keyword evidence="3" id="KW-0223">Dioxygenase</keyword>
<keyword evidence="6" id="KW-1185">Reference proteome</keyword>
<dbReference type="OrthoDB" id="425950at2759"/>
<dbReference type="PANTHER" id="PTHR13096">
    <property type="entry name" value="MINA53 MYC INDUCED NUCLEAR ANTIGEN"/>
    <property type="match status" value="1"/>
</dbReference>
<keyword evidence="3" id="KW-0560">Oxidoreductase</keyword>
<keyword evidence="3" id="KW-0804">Transcription</keyword>
<evidence type="ECO:0000313" key="6">
    <source>
        <dbReference type="Proteomes" id="UP000037460"/>
    </source>
</evidence>
<gene>
    <name evidence="5" type="ORF">Ctob_010892</name>
</gene>
<keyword evidence="3" id="KW-0539">Nucleus</keyword>
<comment type="caution">
    <text evidence="5">The sequence shown here is derived from an EMBL/GenBank/DDBJ whole genome shotgun (WGS) entry which is preliminary data.</text>
</comment>
<feature type="domain" description="JmjC" evidence="4">
    <location>
        <begin position="127"/>
        <end position="278"/>
    </location>
</feature>
<feature type="non-terminal residue" evidence="5">
    <location>
        <position position="436"/>
    </location>
</feature>
<evidence type="ECO:0000256" key="3">
    <source>
        <dbReference type="RuleBase" id="RU366061"/>
    </source>
</evidence>
<organism evidence="5 6">
    <name type="scientific">Chrysochromulina tobinii</name>
    <dbReference type="NCBI Taxonomy" id="1460289"/>
    <lineage>
        <taxon>Eukaryota</taxon>
        <taxon>Haptista</taxon>
        <taxon>Haptophyta</taxon>
        <taxon>Prymnesiophyceae</taxon>
        <taxon>Prymnesiales</taxon>
        <taxon>Chrysochromulinaceae</taxon>
        <taxon>Chrysochromulina</taxon>
    </lineage>
</organism>
<comment type="cofactor">
    <cofactor evidence="3">
        <name>Fe(2+)</name>
        <dbReference type="ChEBI" id="CHEBI:29033"/>
    </cofactor>
    <text evidence="3">Binds 1 Fe(2+) ion per subunit.</text>
</comment>
<dbReference type="GO" id="GO:0005730">
    <property type="term" value="C:nucleolus"/>
    <property type="evidence" value="ECO:0007669"/>
    <property type="project" value="TreeGrafter"/>
</dbReference>
<dbReference type="Gene3D" id="2.60.120.650">
    <property type="entry name" value="Cupin"/>
    <property type="match status" value="1"/>
</dbReference>
<dbReference type="GO" id="GO:0032453">
    <property type="term" value="F:histone H3K4 demethylase activity"/>
    <property type="evidence" value="ECO:0007669"/>
    <property type="project" value="TreeGrafter"/>
</dbReference>
<dbReference type="InterPro" id="IPR003347">
    <property type="entry name" value="JmjC_dom"/>
</dbReference>
<dbReference type="EMBL" id="JWZX01001269">
    <property type="protein sequence ID" value="KOO34283.1"/>
    <property type="molecule type" value="Genomic_DNA"/>
</dbReference>
<comment type="function">
    <text evidence="3">Oxygenase that can act as both a histone lysine demethylase and a ribosomal histidine hydroxylase.</text>
</comment>
<dbReference type="PANTHER" id="PTHR13096:SF8">
    <property type="entry name" value="RIBOSOMAL OXYGENASE 1"/>
    <property type="match status" value="1"/>
</dbReference>
<evidence type="ECO:0000256" key="2">
    <source>
        <dbReference type="ARBA" id="ARBA00023004"/>
    </source>
</evidence>
<evidence type="ECO:0000256" key="1">
    <source>
        <dbReference type="ARBA" id="ARBA00022723"/>
    </source>
</evidence>
<dbReference type="PROSITE" id="PS51184">
    <property type="entry name" value="JMJC"/>
    <property type="match status" value="1"/>
</dbReference>
<comment type="similarity">
    <text evidence="3">Belongs to the ROX family.</text>
</comment>
<evidence type="ECO:0000259" key="4">
    <source>
        <dbReference type="PROSITE" id="PS51184"/>
    </source>
</evidence>
<dbReference type="InterPro" id="IPR039994">
    <property type="entry name" value="NO66-like"/>
</dbReference>
<keyword evidence="2 3" id="KW-0408">Iron</keyword>
<dbReference type="GO" id="GO:0051864">
    <property type="term" value="F:histone H3K36 demethylase activity"/>
    <property type="evidence" value="ECO:0007669"/>
    <property type="project" value="TreeGrafter"/>
</dbReference>
<dbReference type="EC" id="1.14.11.-" evidence="3"/>
<dbReference type="Proteomes" id="UP000037460">
    <property type="component" value="Unassembled WGS sequence"/>
</dbReference>
<dbReference type="AlphaFoldDB" id="A0A0M0K7A9"/>
<keyword evidence="1 3" id="KW-0479">Metal-binding</keyword>
<protein>
    <recommendedName>
        <fullName evidence="3">Bifunctional lysine-specific demethylase and histidyl-hydroxylase</fullName>
        <ecNumber evidence="3">1.14.11.-</ecNumber>
    </recommendedName>
</protein>
<proteinExistence type="inferred from homology"/>
<dbReference type="GO" id="GO:0005506">
    <property type="term" value="F:iron ion binding"/>
    <property type="evidence" value="ECO:0007669"/>
    <property type="project" value="UniProtKB-UniRule"/>
</dbReference>
<dbReference type="Pfam" id="PF08007">
    <property type="entry name" value="JmjC_2"/>
    <property type="match status" value="1"/>
</dbReference>
<name>A0A0M0K7A9_9EUKA</name>